<dbReference type="Proteomes" id="UP000435112">
    <property type="component" value="Unassembled WGS sequence"/>
</dbReference>
<reference evidence="4 5" key="1">
    <citation type="submission" date="2018-09" db="EMBL/GenBank/DDBJ databases">
        <title>Genomic investigation of the strawberry pathogen Phytophthora fragariae indicates pathogenicity is determined by transcriptional variation in three key races.</title>
        <authorList>
            <person name="Adams T.M."/>
            <person name="Armitage A.D."/>
            <person name="Sobczyk M.K."/>
            <person name="Bates H.J."/>
            <person name="Dunwell J.M."/>
            <person name="Nellist C.F."/>
            <person name="Harrison R.J."/>
        </authorList>
    </citation>
    <scope>NUCLEOTIDE SEQUENCE [LARGE SCALE GENOMIC DNA]</scope>
    <source>
        <strain evidence="3 4">SCRP249</strain>
        <strain evidence="2 5">SCRP324</strain>
    </source>
</reference>
<dbReference type="EMBL" id="QXFV01003680">
    <property type="protein sequence ID" value="KAE8974733.1"/>
    <property type="molecule type" value="Genomic_DNA"/>
</dbReference>
<protein>
    <submittedName>
        <fullName evidence="2">Uncharacterized protein</fullName>
    </submittedName>
</protein>
<dbReference type="Proteomes" id="UP000429607">
    <property type="component" value="Unassembled WGS sequence"/>
</dbReference>
<name>A0A6A3HTQ2_9STRA</name>
<gene>
    <name evidence="3" type="ORF">PR001_g25912</name>
    <name evidence="2" type="ORF">PR002_g26621</name>
</gene>
<evidence type="ECO:0000313" key="5">
    <source>
        <dbReference type="Proteomes" id="UP000435112"/>
    </source>
</evidence>
<evidence type="ECO:0000313" key="2">
    <source>
        <dbReference type="EMBL" id="KAE8972085.1"/>
    </source>
</evidence>
<dbReference type="AlphaFoldDB" id="A0A6A3HTQ2"/>
<evidence type="ECO:0000313" key="4">
    <source>
        <dbReference type="Proteomes" id="UP000429607"/>
    </source>
</evidence>
<proteinExistence type="predicted"/>
<evidence type="ECO:0000313" key="3">
    <source>
        <dbReference type="EMBL" id="KAE8974733.1"/>
    </source>
</evidence>
<dbReference type="OrthoDB" id="126109at2759"/>
<comment type="caution">
    <text evidence="2">The sequence shown here is derived from an EMBL/GenBank/DDBJ whole genome shotgun (WGS) entry which is preliminary data.</text>
</comment>
<feature type="region of interest" description="Disordered" evidence="1">
    <location>
        <begin position="91"/>
        <end position="121"/>
    </location>
</feature>
<organism evidence="2 5">
    <name type="scientific">Phytophthora rubi</name>
    <dbReference type="NCBI Taxonomy" id="129364"/>
    <lineage>
        <taxon>Eukaryota</taxon>
        <taxon>Sar</taxon>
        <taxon>Stramenopiles</taxon>
        <taxon>Oomycota</taxon>
        <taxon>Peronosporomycetes</taxon>
        <taxon>Peronosporales</taxon>
        <taxon>Peronosporaceae</taxon>
        <taxon>Phytophthora</taxon>
    </lineage>
</organism>
<evidence type="ECO:0000256" key="1">
    <source>
        <dbReference type="SAM" id="MobiDB-lite"/>
    </source>
</evidence>
<sequence length="208" mass="23369">MHTDWATLPVSGAPESGPVAVNDDLYFRIAHGDDSNNHNMSFMLEEEDKLATLDELFAFIECSGQCTEGDDYFGDDIGGKSPLAVDGSSALSEGDCCLPDSPDKPPKRRRKRTGWSSSTGLQRRKRAELQFLRQHVLHLESYLQQLKLPPTTGIDISKDAPSQELAMAELLKRFQSEEINRLLKTIMNNQLQIHDALKNVFEYDEDRA</sequence>
<dbReference type="EMBL" id="QXFU01003884">
    <property type="protein sequence ID" value="KAE8972085.1"/>
    <property type="molecule type" value="Genomic_DNA"/>
</dbReference>
<accession>A0A6A3HTQ2</accession>